<dbReference type="Gene3D" id="1.25.10.50">
    <property type="match status" value="1"/>
</dbReference>
<dbReference type="Gene3D" id="1.25.40.580">
    <property type="match status" value="1"/>
</dbReference>
<keyword evidence="3" id="KW-1185">Reference proteome</keyword>
<dbReference type="Proteomes" id="UP000094285">
    <property type="component" value="Unassembled WGS sequence"/>
</dbReference>
<dbReference type="STRING" id="984487.A0A1E4SFQ0"/>
<feature type="domain" description="DNA mismatch repair protein HSM3 N-terminal" evidence="1">
    <location>
        <begin position="7"/>
        <end position="246"/>
    </location>
</feature>
<organism evidence="2 3">
    <name type="scientific">Suhomyces tanzawaensis NRRL Y-17324</name>
    <dbReference type="NCBI Taxonomy" id="984487"/>
    <lineage>
        <taxon>Eukaryota</taxon>
        <taxon>Fungi</taxon>
        <taxon>Dikarya</taxon>
        <taxon>Ascomycota</taxon>
        <taxon>Saccharomycotina</taxon>
        <taxon>Pichiomycetes</taxon>
        <taxon>Debaryomycetaceae</taxon>
        <taxon>Suhomyces</taxon>
    </lineage>
</organism>
<evidence type="ECO:0000313" key="3">
    <source>
        <dbReference type="Proteomes" id="UP000094285"/>
    </source>
</evidence>
<dbReference type="Pfam" id="PF18795">
    <property type="entry name" value="HSM3_N"/>
    <property type="match status" value="1"/>
</dbReference>
<dbReference type="EMBL" id="KV453913">
    <property type="protein sequence ID" value="ODV78338.1"/>
    <property type="molecule type" value="Genomic_DNA"/>
</dbReference>
<name>A0A1E4SFQ0_9ASCO</name>
<accession>A0A1E4SFQ0</accession>
<evidence type="ECO:0000259" key="1">
    <source>
        <dbReference type="Pfam" id="PF18795"/>
    </source>
</evidence>
<dbReference type="GeneID" id="30985086"/>
<dbReference type="AlphaFoldDB" id="A0A1E4SFQ0"/>
<dbReference type="InterPro" id="IPR041335">
    <property type="entry name" value="HSM3_N"/>
</dbReference>
<dbReference type="RefSeq" id="XP_020063460.1">
    <property type="nucleotide sequence ID" value="XM_020210950.1"/>
</dbReference>
<dbReference type="OrthoDB" id="4074002at2759"/>
<protein>
    <recommendedName>
        <fullName evidence="1">DNA mismatch repair protein HSM3 N-terminal domain-containing protein</fullName>
    </recommendedName>
</protein>
<proteinExistence type="predicted"/>
<reference evidence="3" key="1">
    <citation type="submission" date="2016-05" db="EMBL/GenBank/DDBJ databases">
        <title>Comparative genomics of biotechnologically important yeasts.</title>
        <authorList>
            <consortium name="DOE Joint Genome Institute"/>
            <person name="Riley R."/>
            <person name="Haridas S."/>
            <person name="Wolfe K.H."/>
            <person name="Lopes M.R."/>
            <person name="Hittinger C.T."/>
            <person name="Goker M."/>
            <person name="Salamov A."/>
            <person name="Wisecaver J."/>
            <person name="Long T.M."/>
            <person name="Aerts A.L."/>
            <person name="Barry K."/>
            <person name="Choi C."/>
            <person name="Clum A."/>
            <person name="Coughlan A.Y."/>
            <person name="Deshpande S."/>
            <person name="Douglass A.P."/>
            <person name="Hanson S.J."/>
            <person name="Klenk H.-P."/>
            <person name="Labutti K."/>
            <person name="Lapidus A."/>
            <person name="Lindquist E."/>
            <person name="Lipzen A."/>
            <person name="Meier-Kolthoff J.P."/>
            <person name="Ohm R.A."/>
            <person name="Otillar R.P."/>
            <person name="Pangilinan J."/>
            <person name="Peng Y."/>
            <person name="Rokas A."/>
            <person name="Rosa C.A."/>
            <person name="Scheuner C."/>
            <person name="Sibirny A.A."/>
            <person name="Slot J.C."/>
            <person name="Stielow J.B."/>
            <person name="Sun H."/>
            <person name="Kurtzman C.P."/>
            <person name="Blackwell M."/>
            <person name="Grigoriev I.V."/>
            <person name="Jeffries T.W."/>
        </authorList>
    </citation>
    <scope>NUCLEOTIDE SEQUENCE [LARGE SCALE GENOMIC DNA]</scope>
    <source>
        <strain evidence="3">NRRL Y-17324</strain>
    </source>
</reference>
<gene>
    <name evidence="2" type="ORF">CANTADRAFT_6733</name>
</gene>
<evidence type="ECO:0000313" key="2">
    <source>
        <dbReference type="EMBL" id="ODV78338.1"/>
    </source>
</evidence>
<sequence length="432" mass="49340">MDPQSQAVLEHLQHVQESPIPVNANLVDSYIPSITPSTVSPAYLQSFIPAINQVLYSKDYASVDPGSYVLQLLQRILSLLSFSQILDYYPPEFILESIASPDNVQALKLCLEIILLKYSEAETTTFLVKNNLLHLLVQQYLTNKSLDIAIVSQIESLVQSIVLDDTPLRAILAEPDFDLLYNQIRFKDIDTTLLARLLDYLLLLLPYVPGLNPQLYNFTYEELVDIGNEDPLFSVIVVLFYLNVLKEILRNELSKVYQTIKPTLTELTKLYNSEAEDFTKSEIISVLAQLSYMYPKDAAELLEGSQILKTYNLIKVYEYHELDIKLLSTLNPEVIVRVNESIYDDVLDGLSLLNNNKYLSILLNFIKCKSIFERFTSVYFQNALLSRLSIDKLLTIILEFSFHPHSKSYLFNNLPNIINNVLIDESGTRFGN</sequence>